<dbReference type="Pfam" id="PF02589">
    <property type="entry name" value="LUD_dom"/>
    <property type="match status" value="1"/>
</dbReference>
<dbReference type="SUPFAM" id="SSF100950">
    <property type="entry name" value="NagB/RpiA/CoA transferase-like"/>
    <property type="match status" value="1"/>
</dbReference>
<dbReference type="InterPro" id="IPR037171">
    <property type="entry name" value="NagB/RpiA_transferase-like"/>
</dbReference>
<dbReference type="AlphaFoldDB" id="A0A1H9H8P3"/>
<dbReference type="EMBL" id="FOGB01000005">
    <property type="protein sequence ID" value="SEQ58692.1"/>
    <property type="molecule type" value="Genomic_DNA"/>
</dbReference>
<sequence>MSRAEILGNIRRGLNRSEADTERQQAVQNRLACKPSNLIPQRAQLPAAEQVELFKTMASEAVSELIELDRFDQVPSACADWLSSQGIRELVSASNSELRELDWSPLAQQQIEKTERVAQAGDLASLTLSFAGIAETGTLMLHSGEQSPTTLNFLPDNHLVVLYRSAIVGVYEEAWKTLREKFGDTMPRTVNMITGPSRSADIEQKLQMGAHGPKKLVILLIND</sequence>
<feature type="domain" description="LUD" evidence="1">
    <location>
        <begin position="101"/>
        <end position="221"/>
    </location>
</feature>
<dbReference type="InterPro" id="IPR003741">
    <property type="entry name" value="LUD_dom"/>
</dbReference>
<reference evidence="3" key="1">
    <citation type="submission" date="2016-10" db="EMBL/GenBank/DDBJ databases">
        <authorList>
            <person name="Varghese N."/>
            <person name="Submissions S."/>
        </authorList>
    </citation>
    <scope>NUCLEOTIDE SEQUENCE [LARGE SCALE GENOMIC DNA]</scope>
    <source>
        <strain evidence="3">DSM 18887</strain>
    </source>
</reference>
<name>A0A1H9H8P3_9GAMM</name>
<evidence type="ECO:0000259" key="1">
    <source>
        <dbReference type="Pfam" id="PF02589"/>
    </source>
</evidence>
<dbReference type="PANTHER" id="PTHR43682">
    <property type="entry name" value="LACTATE UTILIZATION PROTEIN C"/>
    <property type="match status" value="1"/>
</dbReference>
<protein>
    <submittedName>
        <fullName evidence="2">L-lactate dehydrogenase complex protein LldG</fullName>
    </submittedName>
</protein>
<accession>A0A1H9H8P3</accession>
<dbReference type="Proteomes" id="UP000198749">
    <property type="component" value="Unassembled WGS sequence"/>
</dbReference>
<dbReference type="InterPro" id="IPR024185">
    <property type="entry name" value="FTHF_cligase-like_sf"/>
</dbReference>
<evidence type="ECO:0000313" key="2">
    <source>
        <dbReference type="EMBL" id="SEQ58692.1"/>
    </source>
</evidence>
<dbReference type="RefSeq" id="WP_091357379.1">
    <property type="nucleotide sequence ID" value="NZ_AP025284.1"/>
</dbReference>
<organism evidence="2 3">
    <name type="scientific">Amphritea atlantica</name>
    <dbReference type="NCBI Taxonomy" id="355243"/>
    <lineage>
        <taxon>Bacteria</taxon>
        <taxon>Pseudomonadati</taxon>
        <taxon>Pseudomonadota</taxon>
        <taxon>Gammaproteobacteria</taxon>
        <taxon>Oceanospirillales</taxon>
        <taxon>Oceanospirillaceae</taxon>
        <taxon>Amphritea</taxon>
    </lineage>
</organism>
<dbReference type="Gene3D" id="3.40.50.10420">
    <property type="entry name" value="NagB/RpiA/CoA transferase-like"/>
    <property type="match status" value="1"/>
</dbReference>
<dbReference type="PANTHER" id="PTHR43682:SF1">
    <property type="entry name" value="LACTATE UTILIZATION PROTEIN C"/>
    <property type="match status" value="1"/>
</dbReference>
<gene>
    <name evidence="2" type="ORF">SAMN03080615_02005</name>
</gene>
<dbReference type="STRING" id="355243.SAMN03080615_02005"/>
<proteinExistence type="predicted"/>
<keyword evidence="3" id="KW-1185">Reference proteome</keyword>
<evidence type="ECO:0000313" key="3">
    <source>
        <dbReference type="Proteomes" id="UP000198749"/>
    </source>
</evidence>
<dbReference type="OrthoDB" id="9794157at2"/>